<name>A0A5B7G9X1_PORTR</name>
<keyword evidence="3" id="KW-1185">Reference proteome</keyword>
<dbReference type="EMBL" id="VSRR010012334">
    <property type="protein sequence ID" value="MPC54409.1"/>
    <property type="molecule type" value="Genomic_DNA"/>
</dbReference>
<dbReference type="AlphaFoldDB" id="A0A5B7G9X1"/>
<dbReference type="Proteomes" id="UP000324222">
    <property type="component" value="Unassembled WGS sequence"/>
</dbReference>
<evidence type="ECO:0000313" key="2">
    <source>
        <dbReference type="EMBL" id="MPC54409.1"/>
    </source>
</evidence>
<feature type="region of interest" description="Disordered" evidence="1">
    <location>
        <begin position="1"/>
        <end position="62"/>
    </location>
</feature>
<protein>
    <submittedName>
        <fullName evidence="2">Uncharacterized protein</fullName>
    </submittedName>
</protein>
<evidence type="ECO:0000313" key="3">
    <source>
        <dbReference type="Proteomes" id="UP000324222"/>
    </source>
</evidence>
<reference evidence="2 3" key="1">
    <citation type="submission" date="2019-05" db="EMBL/GenBank/DDBJ databases">
        <title>Another draft genome of Portunus trituberculatus and its Hox gene families provides insights of decapod evolution.</title>
        <authorList>
            <person name="Jeong J.-H."/>
            <person name="Song I."/>
            <person name="Kim S."/>
            <person name="Choi T."/>
            <person name="Kim D."/>
            <person name="Ryu S."/>
            <person name="Kim W."/>
        </authorList>
    </citation>
    <scope>NUCLEOTIDE SEQUENCE [LARGE SCALE GENOMIC DNA]</scope>
    <source>
        <tissue evidence="2">Muscle</tissue>
    </source>
</reference>
<proteinExistence type="predicted"/>
<organism evidence="2 3">
    <name type="scientific">Portunus trituberculatus</name>
    <name type="common">Swimming crab</name>
    <name type="synonym">Neptunus trituberculatus</name>
    <dbReference type="NCBI Taxonomy" id="210409"/>
    <lineage>
        <taxon>Eukaryota</taxon>
        <taxon>Metazoa</taxon>
        <taxon>Ecdysozoa</taxon>
        <taxon>Arthropoda</taxon>
        <taxon>Crustacea</taxon>
        <taxon>Multicrustacea</taxon>
        <taxon>Malacostraca</taxon>
        <taxon>Eumalacostraca</taxon>
        <taxon>Eucarida</taxon>
        <taxon>Decapoda</taxon>
        <taxon>Pleocyemata</taxon>
        <taxon>Brachyura</taxon>
        <taxon>Eubrachyura</taxon>
        <taxon>Portunoidea</taxon>
        <taxon>Portunidae</taxon>
        <taxon>Portuninae</taxon>
        <taxon>Portunus</taxon>
    </lineage>
</organism>
<gene>
    <name evidence="2" type="ORF">E2C01_048326</name>
</gene>
<accession>A0A5B7G9X1</accession>
<evidence type="ECO:0000256" key="1">
    <source>
        <dbReference type="SAM" id="MobiDB-lite"/>
    </source>
</evidence>
<sequence length="62" mass="6669">MVSAPPGRQAASGRKIGSRQSAGRQAGRKASKAGRGETRRRTPHRRPVRSLEDEPSPPRPLG</sequence>
<comment type="caution">
    <text evidence="2">The sequence shown here is derived from an EMBL/GenBank/DDBJ whole genome shotgun (WGS) entry which is preliminary data.</text>
</comment>